<dbReference type="OrthoDB" id="6380082at2759"/>
<evidence type="ECO:0000256" key="7">
    <source>
        <dbReference type="ARBA" id="ARBA00022837"/>
    </source>
</evidence>
<sequence>MSDDSGRPPSTANEPVAQRRVLNPFVTRTNAFDTIPDKLKVALMTVFVVPLRLVGLCLCVLIGWVFASISLLGIAEDHRDKPLRGWRCIMRGLHALNARAAFYLSGFVVRVRGTLSPEAPVLVAAPHSSFVDAIVLFCSGLPSIICRSETIELPFLGTMTDYTQPVYVRREDPDSRQNTIREIQRRARSRGHWPQMLLFPEGTCTNRSCLVQFKPGAFYPGVPVQPVLVRYPNRCDTVTWTWEGPSAWVVLWLTLTQVVTFCEIEYLPVYVPSEEEKENPRLFASNVRARMAEALGVPVVDYTFDDCRLMSRACSWGLPCETGLVEATKLMHELGITIDTVEAEMDRFASIARKEDGLIRMSDFAAHLAIPTSVPQLIEVFNLYDSNGDGVVDFREYLVAVTRLVRPINTEETISLAFRRMDVGEKGHVTRRDVTRAMDIVFDMTEQEGSKLFDQVEKQNEYCITFVEFRECLQKHPDAVWALITPSQRGPAAHTGTFRGSHGGAARCRAANEPYFTGQPPEKPPVAPGGRRGPGSALSGGGRGSLLDGSKLKREASKIGIQLVSKPSLTIGSLLCSKAKHHLPKLQESNVVYKIECSCQVDGDPVVYIGETDRELGTRAR</sequence>
<evidence type="ECO:0000256" key="2">
    <source>
        <dbReference type="ARBA" id="ARBA00005074"/>
    </source>
</evidence>
<dbReference type="SUPFAM" id="SSF47473">
    <property type="entry name" value="EF-hand"/>
    <property type="match status" value="1"/>
</dbReference>
<dbReference type="PANTHER" id="PTHR23063:SF52">
    <property type="entry name" value="LYSOPHOSPHATIDYLCHOLINE ACYLTRANSFERASE"/>
    <property type="match status" value="1"/>
</dbReference>
<dbReference type="GO" id="GO:0008374">
    <property type="term" value="F:O-acyltransferase activity"/>
    <property type="evidence" value="ECO:0007669"/>
    <property type="project" value="InterPro"/>
</dbReference>
<accession>A0A6A4WQT7</accession>
<dbReference type="GO" id="GO:0016020">
    <property type="term" value="C:membrane"/>
    <property type="evidence" value="ECO:0007669"/>
    <property type="project" value="UniProtKB-SubCell"/>
</dbReference>
<evidence type="ECO:0000256" key="11">
    <source>
        <dbReference type="ARBA" id="ARBA00023209"/>
    </source>
</evidence>
<dbReference type="Pfam" id="PF01553">
    <property type="entry name" value="Acyltransferase"/>
    <property type="match status" value="1"/>
</dbReference>
<dbReference type="InterPro" id="IPR018247">
    <property type="entry name" value="EF_Hand_1_Ca_BS"/>
</dbReference>
<name>A0A6A4WQT7_AMPAM</name>
<keyword evidence="5 18" id="KW-0808">Transferase</keyword>
<dbReference type="InterPro" id="IPR045252">
    <property type="entry name" value="LPCAT1-like"/>
</dbReference>
<comment type="pathway">
    <text evidence="14">Phospholipid metabolism.</text>
</comment>
<proteinExistence type="inferred from homology"/>
<dbReference type="SMART" id="SM00054">
    <property type="entry name" value="EFh"/>
    <property type="match status" value="1"/>
</dbReference>
<dbReference type="AlphaFoldDB" id="A0A6A4WQT7"/>
<evidence type="ECO:0000313" key="19">
    <source>
        <dbReference type="Proteomes" id="UP000440578"/>
    </source>
</evidence>
<dbReference type="PANTHER" id="PTHR23063">
    <property type="entry name" value="PHOSPHOLIPID ACYLTRANSFERASE"/>
    <property type="match status" value="1"/>
</dbReference>
<keyword evidence="10 16" id="KW-0472">Membrane</keyword>
<organism evidence="18 19">
    <name type="scientific">Amphibalanus amphitrite</name>
    <name type="common">Striped barnacle</name>
    <name type="synonym">Balanus amphitrite</name>
    <dbReference type="NCBI Taxonomy" id="1232801"/>
    <lineage>
        <taxon>Eukaryota</taxon>
        <taxon>Metazoa</taxon>
        <taxon>Ecdysozoa</taxon>
        <taxon>Arthropoda</taxon>
        <taxon>Crustacea</taxon>
        <taxon>Multicrustacea</taxon>
        <taxon>Cirripedia</taxon>
        <taxon>Thoracica</taxon>
        <taxon>Thoracicalcarea</taxon>
        <taxon>Balanomorpha</taxon>
        <taxon>Balanoidea</taxon>
        <taxon>Balanidae</taxon>
        <taxon>Amphibalaninae</taxon>
        <taxon>Amphibalanus</taxon>
    </lineage>
</organism>
<gene>
    <name evidence="18" type="primary">LPCAT2_1</name>
    <name evidence="18" type="ORF">FJT64_021041</name>
</gene>
<evidence type="ECO:0000256" key="1">
    <source>
        <dbReference type="ARBA" id="ARBA00004370"/>
    </source>
</evidence>
<evidence type="ECO:0000259" key="17">
    <source>
        <dbReference type="PROSITE" id="PS50222"/>
    </source>
</evidence>
<dbReference type="PROSITE" id="PS00018">
    <property type="entry name" value="EF_HAND_1"/>
    <property type="match status" value="1"/>
</dbReference>
<evidence type="ECO:0000256" key="3">
    <source>
        <dbReference type="ARBA" id="ARBA00008655"/>
    </source>
</evidence>
<evidence type="ECO:0000256" key="5">
    <source>
        <dbReference type="ARBA" id="ARBA00022679"/>
    </source>
</evidence>
<evidence type="ECO:0000256" key="4">
    <source>
        <dbReference type="ARBA" id="ARBA00022516"/>
    </source>
</evidence>
<dbReference type="Proteomes" id="UP000440578">
    <property type="component" value="Unassembled WGS sequence"/>
</dbReference>
<dbReference type="CDD" id="cd00051">
    <property type="entry name" value="EFh"/>
    <property type="match status" value="1"/>
</dbReference>
<comment type="subcellular location">
    <subcellularLocation>
        <location evidence="1">Membrane</location>
    </subcellularLocation>
</comment>
<keyword evidence="4" id="KW-0444">Lipid biosynthesis</keyword>
<feature type="region of interest" description="Disordered" evidence="15">
    <location>
        <begin position="513"/>
        <end position="549"/>
    </location>
</feature>
<keyword evidence="9" id="KW-0443">Lipid metabolism</keyword>
<reference evidence="18 19" key="1">
    <citation type="submission" date="2019-07" db="EMBL/GenBank/DDBJ databases">
        <title>Draft genome assembly of a fouling barnacle, Amphibalanus amphitrite (Darwin, 1854): The first reference genome for Thecostraca.</title>
        <authorList>
            <person name="Kim W."/>
        </authorList>
    </citation>
    <scope>NUCLEOTIDE SEQUENCE [LARGE SCALE GENOMIC DNA]</scope>
    <source>
        <strain evidence="18">SNU_AA5</strain>
        <tissue evidence="18">Soma without cirri and trophi</tissue>
    </source>
</reference>
<dbReference type="SMART" id="SM00563">
    <property type="entry name" value="PlsC"/>
    <property type="match status" value="1"/>
</dbReference>
<evidence type="ECO:0000256" key="15">
    <source>
        <dbReference type="SAM" id="MobiDB-lite"/>
    </source>
</evidence>
<keyword evidence="6 16" id="KW-0812">Transmembrane</keyword>
<dbReference type="UniPathway" id="UPA00085"/>
<protein>
    <submittedName>
        <fullName evidence="18">Lysophosphatidylcholine acyltransferase 2</fullName>
    </submittedName>
</protein>
<keyword evidence="12" id="KW-1208">Phospholipid metabolism</keyword>
<evidence type="ECO:0000256" key="16">
    <source>
        <dbReference type="SAM" id="Phobius"/>
    </source>
</evidence>
<keyword evidence="11" id="KW-0594">Phospholipid biosynthesis</keyword>
<evidence type="ECO:0000256" key="10">
    <source>
        <dbReference type="ARBA" id="ARBA00023136"/>
    </source>
</evidence>
<dbReference type="EMBL" id="VIIS01000553">
    <property type="protein sequence ID" value="KAF0307679.1"/>
    <property type="molecule type" value="Genomic_DNA"/>
</dbReference>
<evidence type="ECO:0000256" key="13">
    <source>
        <dbReference type="ARBA" id="ARBA00023315"/>
    </source>
</evidence>
<dbReference type="SUPFAM" id="SSF69593">
    <property type="entry name" value="Glycerol-3-phosphate (1)-acyltransferase"/>
    <property type="match status" value="1"/>
</dbReference>
<evidence type="ECO:0000256" key="6">
    <source>
        <dbReference type="ARBA" id="ARBA00022692"/>
    </source>
</evidence>
<comment type="pathway">
    <text evidence="2">Lipid metabolism; phospholipid metabolism.</text>
</comment>
<dbReference type="GO" id="GO:0005783">
    <property type="term" value="C:endoplasmic reticulum"/>
    <property type="evidence" value="ECO:0007669"/>
    <property type="project" value="TreeGrafter"/>
</dbReference>
<dbReference type="InterPro" id="IPR002048">
    <property type="entry name" value="EF_hand_dom"/>
</dbReference>
<feature type="transmembrane region" description="Helical" evidence="16">
    <location>
        <begin position="53"/>
        <end position="74"/>
    </location>
</feature>
<feature type="domain" description="EF-hand" evidence="17">
    <location>
        <begin position="372"/>
        <end position="407"/>
    </location>
</feature>
<evidence type="ECO:0000256" key="8">
    <source>
        <dbReference type="ARBA" id="ARBA00022989"/>
    </source>
</evidence>
<feature type="compositionally biased region" description="Gly residues" evidence="15">
    <location>
        <begin position="530"/>
        <end position="544"/>
    </location>
</feature>
<keyword evidence="13 18" id="KW-0012">Acyltransferase</keyword>
<keyword evidence="19" id="KW-1185">Reference proteome</keyword>
<dbReference type="InterPro" id="IPR011992">
    <property type="entry name" value="EF-hand-dom_pair"/>
</dbReference>
<evidence type="ECO:0000256" key="9">
    <source>
        <dbReference type="ARBA" id="ARBA00023098"/>
    </source>
</evidence>
<dbReference type="InterPro" id="IPR002123">
    <property type="entry name" value="Plipid/glycerol_acylTrfase"/>
</dbReference>
<evidence type="ECO:0000256" key="14">
    <source>
        <dbReference type="ARBA" id="ARBA00025707"/>
    </source>
</evidence>
<evidence type="ECO:0000256" key="12">
    <source>
        <dbReference type="ARBA" id="ARBA00023264"/>
    </source>
</evidence>
<comment type="caution">
    <text evidence="18">The sequence shown here is derived from an EMBL/GenBank/DDBJ whole genome shotgun (WGS) entry which is preliminary data.</text>
</comment>
<dbReference type="PROSITE" id="PS50222">
    <property type="entry name" value="EF_HAND_2"/>
    <property type="match status" value="1"/>
</dbReference>
<comment type="similarity">
    <text evidence="3">Belongs to the 1-acyl-sn-glycerol-3-phosphate acyltransferase family.</text>
</comment>
<dbReference type="CDD" id="cd07991">
    <property type="entry name" value="LPLAT_LPCAT1-like"/>
    <property type="match status" value="1"/>
</dbReference>
<evidence type="ECO:0000313" key="18">
    <source>
        <dbReference type="EMBL" id="KAF0307679.1"/>
    </source>
</evidence>
<dbReference type="PRINTS" id="PR00450">
    <property type="entry name" value="RECOVERIN"/>
</dbReference>
<dbReference type="GO" id="GO:0008654">
    <property type="term" value="P:phospholipid biosynthetic process"/>
    <property type="evidence" value="ECO:0007669"/>
    <property type="project" value="UniProtKB-KW"/>
</dbReference>
<keyword evidence="7" id="KW-0106">Calcium</keyword>
<dbReference type="GO" id="GO:0005509">
    <property type="term" value="F:calcium ion binding"/>
    <property type="evidence" value="ECO:0007669"/>
    <property type="project" value="InterPro"/>
</dbReference>
<dbReference type="GO" id="GO:0042171">
    <property type="term" value="F:lysophosphatidic acid acyltransferase activity"/>
    <property type="evidence" value="ECO:0007669"/>
    <property type="project" value="TreeGrafter"/>
</dbReference>
<keyword evidence="8 16" id="KW-1133">Transmembrane helix</keyword>
<dbReference type="Gene3D" id="1.10.238.10">
    <property type="entry name" value="EF-hand"/>
    <property type="match status" value="1"/>
</dbReference>